<dbReference type="Pfam" id="PF03101">
    <property type="entry name" value="FAR1"/>
    <property type="match status" value="1"/>
</dbReference>
<evidence type="ECO:0000313" key="4">
    <source>
        <dbReference type="EMBL" id="OMO92366.1"/>
    </source>
</evidence>
<dbReference type="GO" id="GO:0008270">
    <property type="term" value="F:zinc ion binding"/>
    <property type="evidence" value="ECO:0007669"/>
    <property type="project" value="UniProtKB-UniRule"/>
</dbReference>
<dbReference type="InterPro" id="IPR004330">
    <property type="entry name" value="FAR1_DNA_bnd_dom"/>
</dbReference>
<dbReference type="Proteomes" id="UP000187203">
    <property type="component" value="Unassembled WGS sequence"/>
</dbReference>
<feature type="compositionally biased region" description="Basic and acidic residues" evidence="2">
    <location>
        <begin position="1"/>
        <end position="24"/>
    </location>
</feature>
<dbReference type="GO" id="GO:0005634">
    <property type="term" value="C:nucleus"/>
    <property type="evidence" value="ECO:0007669"/>
    <property type="project" value="UniProtKB-SubCell"/>
</dbReference>
<feature type="domain" description="FAR1" evidence="3">
    <location>
        <begin position="93"/>
        <end position="198"/>
    </location>
</feature>
<accession>A0A1R3JC65</accession>
<dbReference type="PANTHER" id="PTHR31669">
    <property type="entry name" value="PROTEIN FAR1-RELATED SEQUENCE 10-RELATED"/>
    <property type="match status" value="1"/>
</dbReference>
<dbReference type="EMBL" id="AWUE01016373">
    <property type="protein sequence ID" value="OMO92366.1"/>
    <property type="molecule type" value="Genomic_DNA"/>
</dbReference>
<reference evidence="5" key="1">
    <citation type="submission" date="2013-09" db="EMBL/GenBank/DDBJ databases">
        <title>Corchorus olitorius genome sequencing.</title>
        <authorList>
            <person name="Alam M."/>
            <person name="Haque M.S."/>
            <person name="Islam M.S."/>
            <person name="Emdad E.M."/>
            <person name="Islam M.M."/>
            <person name="Ahmed B."/>
            <person name="Halim A."/>
            <person name="Hossen Q.M.M."/>
            <person name="Hossain M.Z."/>
            <person name="Ahmed R."/>
            <person name="Khan M.M."/>
            <person name="Islam R."/>
            <person name="Rashid M.M."/>
            <person name="Khan S.A."/>
            <person name="Rahman M.S."/>
            <person name="Alam M."/>
            <person name="Yahiya A.S."/>
            <person name="Khan M.S."/>
            <person name="Azam M.S."/>
            <person name="Haque T."/>
            <person name="Lashkar M.Z.H."/>
            <person name="Akhand A.I."/>
            <person name="Morshed G."/>
            <person name="Roy S."/>
            <person name="Uddin K.S."/>
            <person name="Rabeya T."/>
            <person name="Hossain A.S."/>
            <person name="Chowdhury A."/>
            <person name="Snigdha A.R."/>
            <person name="Mortoza M.S."/>
            <person name="Matin S.A."/>
            <person name="Hoque S.M.E."/>
            <person name="Islam M.K."/>
            <person name="Roy D.K."/>
            <person name="Haider R."/>
            <person name="Moosa M.M."/>
            <person name="Elias S.M."/>
            <person name="Hasan A.M."/>
            <person name="Jahan S."/>
            <person name="Shafiuddin M."/>
            <person name="Mahmood N."/>
            <person name="Shommy N.S."/>
        </authorList>
    </citation>
    <scope>NUCLEOTIDE SEQUENCE [LARGE SCALE GENOMIC DNA]</scope>
    <source>
        <strain evidence="5">cv. O-4</strain>
    </source>
</reference>
<protein>
    <recommendedName>
        <fullName evidence="1">Protein FAR1-RELATED SEQUENCE</fullName>
    </recommendedName>
</protein>
<dbReference type="STRING" id="93759.A0A1R3JC65"/>
<evidence type="ECO:0000259" key="3">
    <source>
        <dbReference type="Pfam" id="PF03101"/>
    </source>
</evidence>
<feature type="region of interest" description="Disordered" evidence="2">
    <location>
        <begin position="1"/>
        <end position="80"/>
    </location>
</feature>
<evidence type="ECO:0000313" key="5">
    <source>
        <dbReference type="Proteomes" id="UP000187203"/>
    </source>
</evidence>
<dbReference type="PANTHER" id="PTHR31669:SF62">
    <property type="entry name" value="PROTEIN FAR1-RELATED SEQUENCE 1"/>
    <property type="match status" value="1"/>
</dbReference>
<keyword evidence="5" id="KW-1185">Reference proteome</keyword>
<sequence length="480" mass="53547">MLPRGIDLEHPSGSGDYDKVENRPDVNINMMDSSGDERHGRGRVRLNSINSAGKENESASGKAYTGDEINLNSSNNLEPHEGMEFESKEEAFTFYKEYANSVGFTTIIKASRRSRLSGKFIDAKFVCTRYGNDRESGGVQTPEPVPADIVTAAPAKKKRGRVNRSWSKTDCKAGMHVKRRQDGRWVVCSFIKEHNHDTLADQGYYSRGHRNFGLGISTVQRSDSLSGVQSIPSQHILKRWTKDAKSRQTTGEQSDVVETRMQRYSDICQRAFKLGDEGSLSQESYNIVLNALEEALRKCVSVNYSIQSVTEPMSLQTQGPQHIEEVNQSNSASKAVKQINTSQKRQGFTETEISNSGMPESWSQMGQSNIPVPSLECSYESQESIRRMDPLNSRTPATDGYFGAQQLVQGLGLNSINSPHDAHYITQERMHGMGQLLFRPQTILTCYDIQDGLQDMDQPNVGSNQHGMASKQLNSKDISR</sequence>
<keyword evidence="1" id="KW-0539">Nucleus</keyword>
<dbReference type="AlphaFoldDB" id="A0A1R3JC65"/>
<feature type="compositionally biased region" description="Polar residues" evidence="2">
    <location>
        <begin position="460"/>
        <end position="480"/>
    </location>
</feature>
<comment type="function">
    <text evidence="1">Putative transcription activator involved in regulating light control of development.</text>
</comment>
<keyword evidence="1" id="KW-0479">Metal-binding</keyword>
<comment type="subcellular location">
    <subcellularLocation>
        <location evidence="1">Nucleus</location>
    </subcellularLocation>
</comment>
<name>A0A1R3JC65_9ROSI</name>
<feature type="region of interest" description="Disordered" evidence="2">
    <location>
        <begin position="457"/>
        <end position="480"/>
    </location>
</feature>
<comment type="similarity">
    <text evidence="1">Belongs to the FHY3/FAR1 family.</text>
</comment>
<comment type="caution">
    <text evidence="4">The sequence shown here is derived from an EMBL/GenBank/DDBJ whole genome shotgun (WGS) entry which is preliminary data.</text>
</comment>
<dbReference type="InterPro" id="IPR031052">
    <property type="entry name" value="FHY3/FAR1"/>
</dbReference>
<keyword evidence="1" id="KW-0862">Zinc</keyword>
<proteinExistence type="inferred from homology"/>
<evidence type="ECO:0000256" key="1">
    <source>
        <dbReference type="RuleBase" id="RU367018"/>
    </source>
</evidence>
<keyword evidence="1" id="KW-0863">Zinc-finger</keyword>
<dbReference type="OrthoDB" id="742364at2759"/>
<organism evidence="4 5">
    <name type="scientific">Corchorus olitorius</name>
    <dbReference type="NCBI Taxonomy" id="93759"/>
    <lineage>
        <taxon>Eukaryota</taxon>
        <taxon>Viridiplantae</taxon>
        <taxon>Streptophyta</taxon>
        <taxon>Embryophyta</taxon>
        <taxon>Tracheophyta</taxon>
        <taxon>Spermatophyta</taxon>
        <taxon>Magnoliopsida</taxon>
        <taxon>eudicotyledons</taxon>
        <taxon>Gunneridae</taxon>
        <taxon>Pentapetalae</taxon>
        <taxon>rosids</taxon>
        <taxon>malvids</taxon>
        <taxon>Malvales</taxon>
        <taxon>Malvaceae</taxon>
        <taxon>Grewioideae</taxon>
        <taxon>Apeibeae</taxon>
        <taxon>Corchorus</taxon>
    </lineage>
</organism>
<dbReference type="GO" id="GO:0006355">
    <property type="term" value="P:regulation of DNA-templated transcription"/>
    <property type="evidence" value="ECO:0007669"/>
    <property type="project" value="UniProtKB-UniRule"/>
</dbReference>
<gene>
    <name evidence="4" type="ORF">COLO4_17638</name>
</gene>
<evidence type="ECO:0000256" key="2">
    <source>
        <dbReference type="SAM" id="MobiDB-lite"/>
    </source>
</evidence>